<dbReference type="AlphaFoldDB" id="A0A7J7N1T0"/>
<name>A0A7J7N1T0_9MAGN</name>
<dbReference type="InterPro" id="IPR007750">
    <property type="entry name" value="DUF674"/>
</dbReference>
<evidence type="ECO:0000313" key="2">
    <source>
        <dbReference type="Proteomes" id="UP000541444"/>
    </source>
</evidence>
<dbReference type="Pfam" id="PF05056">
    <property type="entry name" value="DUF674"/>
    <property type="match status" value="2"/>
</dbReference>
<evidence type="ECO:0000313" key="1">
    <source>
        <dbReference type="EMBL" id="KAF6160972.1"/>
    </source>
</evidence>
<keyword evidence="2" id="KW-1185">Reference proteome</keyword>
<organism evidence="1 2">
    <name type="scientific">Kingdonia uniflora</name>
    <dbReference type="NCBI Taxonomy" id="39325"/>
    <lineage>
        <taxon>Eukaryota</taxon>
        <taxon>Viridiplantae</taxon>
        <taxon>Streptophyta</taxon>
        <taxon>Embryophyta</taxon>
        <taxon>Tracheophyta</taxon>
        <taxon>Spermatophyta</taxon>
        <taxon>Magnoliopsida</taxon>
        <taxon>Ranunculales</taxon>
        <taxon>Circaeasteraceae</taxon>
        <taxon>Kingdonia</taxon>
    </lineage>
</organism>
<dbReference type="OrthoDB" id="1277335at2759"/>
<gene>
    <name evidence="1" type="ORF">GIB67_007613</name>
</gene>
<reference evidence="1 2" key="1">
    <citation type="journal article" date="2020" name="IScience">
        <title>Genome Sequencing of the Endangered Kingdonia uniflora (Circaeasteraceae, Ranunculales) Reveals Potential Mechanisms of Evolutionary Specialization.</title>
        <authorList>
            <person name="Sun Y."/>
            <person name="Deng T."/>
            <person name="Zhang A."/>
            <person name="Moore M.J."/>
            <person name="Landis J.B."/>
            <person name="Lin N."/>
            <person name="Zhang H."/>
            <person name="Zhang X."/>
            <person name="Huang J."/>
            <person name="Zhang X."/>
            <person name="Sun H."/>
            <person name="Wang H."/>
        </authorList>
    </citation>
    <scope>NUCLEOTIDE SEQUENCE [LARGE SCALE GENOMIC DNA]</scope>
    <source>
        <strain evidence="1">TB1705</strain>
        <tissue evidence="1">Leaf</tissue>
    </source>
</reference>
<dbReference type="Proteomes" id="UP000541444">
    <property type="component" value="Unassembled WGS sequence"/>
</dbReference>
<dbReference type="PANTHER" id="PTHR33103:SF27">
    <property type="entry name" value="OS04G0594700 PROTEIN"/>
    <property type="match status" value="1"/>
</dbReference>
<dbReference type="PANTHER" id="PTHR33103">
    <property type="entry name" value="OS01G0153900 PROTEIN"/>
    <property type="match status" value="1"/>
</dbReference>
<proteinExistence type="predicted"/>
<accession>A0A7J7N1T0</accession>
<comment type="caution">
    <text evidence="1">The sequence shown here is derived from an EMBL/GenBank/DDBJ whole genome shotgun (WGS) entry which is preliminary data.</text>
</comment>
<dbReference type="EMBL" id="JACGCM010001144">
    <property type="protein sequence ID" value="KAF6160972.1"/>
    <property type="molecule type" value="Genomic_DNA"/>
</dbReference>
<protein>
    <submittedName>
        <fullName evidence="1">Uncharacterized protein</fullName>
    </submittedName>
</protein>
<sequence>MPLGNIIRIVRKPQPLVSIVCWNSLYDEELETRYFKSEGCKSMLLQPRNASRDVCRKLKLNIDNTKETKYYILKLDIDDTKETKYYICRSYHYARIYRRDHGNDLLSTIKNVKCSCGELMNHEVTLADSNTCTGDYGASGVFVMETATFLITDNLQVVPMSTTSSFSLPKNQRIGDLSTRTLEEKTLDVGPEEISISAHINIFGLLAHFTSLQNPFDGRVFDEAKGAKWFLLNLFGPTSSFGCTANFHNSVEGLAVGMHMKSEDLKAMLLSPKLGPQLVLVINILSLRKHPS</sequence>